<gene>
    <name evidence="1" type="ORF">OKA104_LOCUS52002</name>
</gene>
<comment type="caution">
    <text evidence="1">The sequence shown here is derived from an EMBL/GenBank/DDBJ whole genome shotgun (WGS) entry which is preliminary data.</text>
</comment>
<evidence type="ECO:0000313" key="1">
    <source>
        <dbReference type="EMBL" id="CAF4412027.1"/>
    </source>
</evidence>
<dbReference type="EMBL" id="CAJOAY010029320">
    <property type="protein sequence ID" value="CAF4412027.1"/>
    <property type="molecule type" value="Genomic_DNA"/>
</dbReference>
<protein>
    <submittedName>
        <fullName evidence="1">Uncharacterized protein</fullName>
    </submittedName>
</protein>
<dbReference type="Proteomes" id="UP000663881">
    <property type="component" value="Unassembled WGS sequence"/>
</dbReference>
<sequence>MNTLIAVYDGVKCIDNLEDVIADAMWNEISYHRKNKETVKDGYDPRAEELKWCL</sequence>
<dbReference type="AlphaFoldDB" id="A0A820PV66"/>
<organism evidence="1 2">
    <name type="scientific">Adineta steineri</name>
    <dbReference type="NCBI Taxonomy" id="433720"/>
    <lineage>
        <taxon>Eukaryota</taxon>
        <taxon>Metazoa</taxon>
        <taxon>Spiralia</taxon>
        <taxon>Gnathifera</taxon>
        <taxon>Rotifera</taxon>
        <taxon>Eurotatoria</taxon>
        <taxon>Bdelloidea</taxon>
        <taxon>Adinetida</taxon>
        <taxon>Adinetidae</taxon>
        <taxon>Adineta</taxon>
    </lineage>
</organism>
<accession>A0A820PV66</accession>
<evidence type="ECO:0000313" key="2">
    <source>
        <dbReference type="Proteomes" id="UP000663881"/>
    </source>
</evidence>
<reference evidence="1" key="1">
    <citation type="submission" date="2021-02" db="EMBL/GenBank/DDBJ databases">
        <authorList>
            <person name="Nowell W R."/>
        </authorList>
    </citation>
    <scope>NUCLEOTIDE SEQUENCE</scope>
</reference>
<proteinExistence type="predicted"/>
<feature type="non-terminal residue" evidence="1">
    <location>
        <position position="54"/>
    </location>
</feature>
<name>A0A820PV66_9BILA</name>